<organism evidence="1">
    <name type="scientific">marine sediment metagenome</name>
    <dbReference type="NCBI Taxonomy" id="412755"/>
    <lineage>
        <taxon>unclassified sequences</taxon>
        <taxon>metagenomes</taxon>
        <taxon>ecological metagenomes</taxon>
    </lineage>
</organism>
<protein>
    <submittedName>
        <fullName evidence="1">Uncharacterized protein</fullName>
    </submittedName>
</protein>
<proteinExistence type="predicted"/>
<comment type="caution">
    <text evidence="1">The sequence shown here is derived from an EMBL/GenBank/DDBJ whole genome shotgun (WGS) entry which is preliminary data.</text>
</comment>
<accession>X1BB08</accession>
<gene>
    <name evidence="1" type="ORF">S01H4_48528</name>
</gene>
<name>X1BB08_9ZZZZ</name>
<dbReference type="AlphaFoldDB" id="X1BB08"/>
<evidence type="ECO:0000313" key="1">
    <source>
        <dbReference type="EMBL" id="GAG92255.1"/>
    </source>
</evidence>
<reference evidence="1" key="1">
    <citation type="journal article" date="2014" name="Front. Microbiol.">
        <title>High frequency of phylogenetically diverse reductive dehalogenase-homologous genes in deep subseafloor sedimentary metagenomes.</title>
        <authorList>
            <person name="Kawai M."/>
            <person name="Futagami T."/>
            <person name="Toyoda A."/>
            <person name="Takaki Y."/>
            <person name="Nishi S."/>
            <person name="Hori S."/>
            <person name="Arai W."/>
            <person name="Tsubouchi T."/>
            <person name="Morono Y."/>
            <person name="Uchiyama I."/>
            <person name="Ito T."/>
            <person name="Fujiyama A."/>
            <person name="Inagaki F."/>
            <person name="Takami H."/>
        </authorList>
    </citation>
    <scope>NUCLEOTIDE SEQUENCE</scope>
    <source>
        <strain evidence="1">Expedition CK06-06</strain>
    </source>
</reference>
<dbReference type="EMBL" id="BART01027368">
    <property type="protein sequence ID" value="GAG92255.1"/>
    <property type="molecule type" value="Genomic_DNA"/>
</dbReference>
<sequence>MGESINPPKGETITEATYTLSGSEKYVRLEITAWDGKKAWSQPIIFRSI</sequence>